<dbReference type="InterPro" id="IPR022764">
    <property type="entry name" value="Peptidase_S54_rhomboid_dom"/>
</dbReference>
<dbReference type="Gene3D" id="1.20.1540.10">
    <property type="entry name" value="Rhomboid-like"/>
    <property type="match status" value="1"/>
</dbReference>
<protein>
    <submittedName>
        <fullName evidence="9">Rhomboid family protein</fullName>
    </submittedName>
</protein>
<feature type="transmembrane region" description="Helical" evidence="7">
    <location>
        <begin position="12"/>
        <end position="32"/>
    </location>
</feature>
<dbReference type="InterPro" id="IPR035952">
    <property type="entry name" value="Rhomboid-like_sf"/>
</dbReference>
<feature type="transmembrane region" description="Helical" evidence="7">
    <location>
        <begin position="59"/>
        <end position="84"/>
    </location>
</feature>
<evidence type="ECO:0000256" key="1">
    <source>
        <dbReference type="ARBA" id="ARBA00004141"/>
    </source>
</evidence>
<evidence type="ECO:0000259" key="8">
    <source>
        <dbReference type="Pfam" id="PF01694"/>
    </source>
</evidence>
<comment type="subcellular location">
    <subcellularLocation>
        <location evidence="1">Membrane</location>
        <topology evidence="1">Multi-pass membrane protein</topology>
    </subcellularLocation>
</comment>
<comment type="similarity">
    <text evidence="2">Belongs to the peptidase S54 family.</text>
</comment>
<accession>A0A0G0VJ22</accession>
<feature type="transmembrane region" description="Helical" evidence="7">
    <location>
        <begin position="122"/>
        <end position="141"/>
    </location>
</feature>
<keyword evidence="3 7" id="KW-0812">Transmembrane</keyword>
<keyword evidence="5 7" id="KW-1133">Transmembrane helix</keyword>
<feature type="transmembrane region" description="Helical" evidence="7">
    <location>
        <begin position="96"/>
        <end position="116"/>
    </location>
</feature>
<reference evidence="9 10" key="1">
    <citation type="journal article" date="2015" name="Nature">
        <title>rRNA introns, odd ribosomes, and small enigmatic genomes across a large radiation of phyla.</title>
        <authorList>
            <person name="Brown C.T."/>
            <person name="Hug L.A."/>
            <person name="Thomas B.C."/>
            <person name="Sharon I."/>
            <person name="Castelle C.J."/>
            <person name="Singh A."/>
            <person name="Wilkins M.J."/>
            <person name="Williams K.H."/>
            <person name="Banfield J.F."/>
        </authorList>
    </citation>
    <scope>NUCLEOTIDE SEQUENCE [LARGE SCALE GENOMIC DNA]</scope>
</reference>
<dbReference type="SUPFAM" id="SSF144091">
    <property type="entry name" value="Rhomboid-like"/>
    <property type="match status" value="1"/>
</dbReference>
<dbReference type="PANTHER" id="PTHR43731:SF14">
    <property type="entry name" value="PRESENILIN-ASSOCIATED RHOMBOID-LIKE PROTEIN, MITOCHONDRIAL"/>
    <property type="match status" value="1"/>
</dbReference>
<feature type="domain" description="Peptidase S54 rhomboid" evidence="8">
    <location>
        <begin position="59"/>
        <end position="213"/>
    </location>
</feature>
<evidence type="ECO:0000256" key="7">
    <source>
        <dbReference type="SAM" id="Phobius"/>
    </source>
</evidence>
<dbReference type="EMBL" id="LBZM01000014">
    <property type="protein sequence ID" value="KKR71985.1"/>
    <property type="molecule type" value="Genomic_DNA"/>
</dbReference>
<feature type="transmembrane region" description="Helical" evidence="7">
    <location>
        <begin position="162"/>
        <end position="186"/>
    </location>
</feature>
<dbReference type="Proteomes" id="UP000034664">
    <property type="component" value="Unassembled WGS sequence"/>
</dbReference>
<evidence type="ECO:0000313" key="9">
    <source>
        <dbReference type="EMBL" id="KKR71985.1"/>
    </source>
</evidence>
<dbReference type="GO" id="GO:0004252">
    <property type="term" value="F:serine-type endopeptidase activity"/>
    <property type="evidence" value="ECO:0007669"/>
    <property type="project" value="InterPro"/>
</dbReference>
<dbReference type="Pfam" id="PF01694">
    <property type="entry name" value="Rhomboid"/>
    <property type="match status" value="1"/>
</dbReference>
<organism evidence="9 10">
    <name type="scientific">Candidatus Roizmanbacteria bacterium GW2011_GWB1_40_7</name>
    <dbReference type="NCBI Taxonomy" id="1618482"/>
    <lineage>
        <taxon>Bacteria</taxon>
        <taxon>Candidatus Roizmaniibacteriota</taxon>
    </lineage>
</organism>
<dbReference type="GO" id="GO:0016020">
    <property type="term" value="C:membrane"/>
    <property type="evidence" value="ECO:0007669"/>
    <property type="project" value="UniProtKB-SubCell"/>
</dbReference>
<evidence type="ECO:0000256" key="6">
    <source>
        <dbReference type="ARBA" id="ARBA00023136"/>
    </source>
</evidence>
<evidence type="ECO:0000256" key="4">
    <source>
        <dbReference type="ARBA" id="ARBA00022801"/>
    </source>
</evidence>
<name>A0A0G0VJ22_9BACT</name>
<evidence type="ECO:0000256" key="3">
    <source>
        <dbReference type="ARBA" id="ARBA00022692"/>
    </source>
</evidence>
<feature type="transmembrane region" description="Helical" evidence="7">
    <location>
        <begin position="192"/>
        <end position="212"/>
    </location>
</feature>
<evidence type="ECO:0000256" key="5">
    <source>
        <dbReference type="ARBA" id="ARBA00022989"/>
    </source>
</evidence>
<dbReference type="PANTHER" id="PTHR43731">
    <property type="entry name" value="RHOMBOID PROTEASE"/>
    <property type="match status" value="1"/>
</dbReference>
<dbReference type="AlphaFoldDB" id="A0A0G0VJ22"/>
<proteinExistence type="inferred from homology"/>
<keyword evidence="6 7" id="KW-0472">Membrane</keyword>
<evidence type="ECO:0000313" key="10">
    <source>
        <dbReference type="Proteomes" id="UP000034664"/>
    </source>
</evidence>
<evidence type="ECO:0000256" key="2">
    <source>
        <dbReference type="ARBA" id="ARBA00009045"/>
    </source>
</evidence>
<sequence length="231" mass="25907">MFPIRDSHPPERFPFINYLIIGITIFVFYLQLTAPDFEAFVLQYGFIPSDFDAVSPASYLPLLFAIFLHGGFMHIFSNLWFLHIFGDNVEGRFGHIPYLFFYLITGVAATFAQYFIDPTSTIPMIGASGAISGVAGAYFVLFNRSEIEAIIPIYFYIRRVTLPSWFFLGYWFVIQVFNGFGSLVIFGSETGGVAWFAHVGGFAAGWLIAVTFGKSSRSNSSSDDMQEVFSV</sequence>
<comment type="caution">
    <text evidence="9">The sequence shown here is derived from an EMBL/GenBank/DDBJ whole genome shotgun (WGS) entry which is preliminary data.</text>
</comment>
<dbReference type="InterPro" id="IPR050925">
    <property type="entry name" value="Rhomboid_protease_S54"/>
</dbReference>
<keyword evidence="4" id="KW-0378">Hydrolase</keyword>
<gene>
    <name evidence="9" type="ORF">UU14_C0014G0007</name>
</gene>